<dbReference type="Gene3D" id="3.20.20.80">
    <property type="entry name" value="Glycosidases"/>
    <property type="match status" value="2"/>
</dbReference>
<dbReference type="SUPFAM" id="SSF51011">
    <property type="entry name" value="Glycosyl hydrolase domain"/>
    <property type="match status" value="1"/>
</dbReference>
<gene>
    <name evidence="7" type="ORF">FYJ33_04380</name>
</gene>
<dbReference type="InterPro" id="IPR009057">
    <property type="entry name" value="Homeodomain-like_sf"/>
</dbReference>
<dbReference type="InterPro" id="IPR037923">
    <property type="entry name" value="HTH-like"/>
</dbReference>
<evidence type="ECO:0000313" key="8">
    <source>
        <dbReference type="Proteomes" id="UP000460287"/>
    </source>
</evidence>
<keyword evidence="4" id="KW-0804">Transcription</keyword>
<evidence type="ECO:0000256" key="5">
    <source>
        <dbReference type="ARBA" id="ARBA00023295"/>
    </source>
</evidence>
<dbReference type="Proteomes" id="UP000460287">
    <property type="component" value="Unassembled WGS sequence"/>
</dbReference>
<keyword evidence="2" id="KW-0805">Transcription regulation</keyword>
<dbReference type="InterPro" id="IPR018062">
    <property type="entry name" value="HTH_AraC-typ_CS"/>
</dbReference>
<keyword evidence="3" id="KW-0238">DNA-binding</keyword>
<dbReference type="PROSITE" id="PS00041">
    <property type="entry name" value="HTH_ARAC_FAMILY_1"/>
    <property type="match status" value="1"/>
</dbReference>
<dbReference type="InterPro" id="IPR018060">
    <property type="entry name" value="HTH_AraC"/>
</dbReference>
<proteinExistence type="predicted"/>
<keyword evidence="8" id="KW-1185">Reference proteome</keyword>
<organism evidence="7 8">
    <name type="scientific">Inconstantimicrobium porci</name>
    <dbReference type="NCBI Taxonomy" id="2652291"/>
    <lineage>
        <taxon>Bacteria</taxon>
        <taxon>Bacillati</taxon>
        <taxon>Bacillota</taxon>
        <taxon>Clostridia</taxon>
        <taxon>Eubacteriales</taxon>
        <taxon>Clostridiaceae</taxon>
        <taxon>Inconstantimicrobium</taxon>
    </lineage>
</organism>
<dbReference type="Gene3D" id="1.10.10.60">
    <property type="entry name" value="Homeodomain-like"/>
    <property type="match status" value="2"/>
</dbReference>
<feature type="domain" description="HTH araC/xylS-type" evidence="6">
    <location>
        <begin position="176"/>
        <end position="273"/>
    </location>
</feature>
<evidence type="ECO:0000259" key="6">
    <source>
        <dbReference type="PROSITE" id="PS01124"/>
    </source>
</evidence>
<name>A0A7X2MX37_9CLOT</name>
<dbReference type="GO" id="GO:0003700">
    <property type="term" value="F:DNA-binding transcription factor activity"/>
    <property type="evidence" value="ECO:0007669"/>
    <property type="project" value="InterPro"/>
</dbReference>
<evidence type="ECO:0000256" key="2">
    <source>
        <dbReference type="ARBA" id="ARBA00023015"/>
    </source>
</evidence>
<dbReference type="EMBL" id="VULX01000003">
    <property type="protein sequence ID" value="MSR90672.1"/>
    <property type="molecule type" value="Genomic_DNA"/>
</dbReference>
<dbReference type="SMART" id="SM00342">
    <property type="entry name" value="HTH_ARAC"/>
    <property type="match status" value="1"/>
</dbReference>
<keyword evidence="1" id="KW-0378">Hydrolase</keyword>
<dbReference type="PROSITE" id="PS01124">
    <property type="entry name" value="HTH_ARAC_FAMILY_2"/>
    <property type="match status" value="1"/>
</dbReference>
<dbReference type="Pfam" id="PF12833">
    <property type="entry name" value="HTH_18"/>
    <property type="match status" value="1"/>
</dbReference>
<reference evidence="7 8" key="1">
    <citation type="submission" date="2019-08" db="EMBL/GenBank/DDBJ databases">
        <title>In-depth cultivation of the pig gut microbiome towards novel bacterial diversity and tailored functional studies.</title>
        <authorList>
            <person name="Wylensek D."/>
            <person name="Hitch T.C.A."/>
            <person name="Clavel T."/>
        </authorList>
    </citation>
    <scope>NUCLEOTIDE SEQUENCE [LARGE SCALE GENOMIC DNA]</scope>
    <source>
        <strain evidence="7 8">WCA-383-APC-5B</strain>
    </source>
</reference>
<sequence>MRREYINYPSNLPIEITYCSISQYPIHWHNTIEIVYVLQGNLNVSIESDEFELHANEMEIINVDEAHKFRSKNEDNKVLIFHIDPSFFEKYYSDIDNMIFYVNSSDEGAQDAEEYNILRKFLCRILCELVQHQEGYDEEIESTLVSVLYHLINNFHYLLYDKDDLKNNEEQLERYHRISKYIFNNYNNVTLQEIAQKEFLSSHYLSHEIKYATGYSFTDLVNITRVEESVKLLLETDMAISEISEEVGFSHPRYFNKHFKLNYNITPLQFRKKNKVNEKTYEKQKRVNYFDLKDSLEYIVYYLEDYDRFNYENKITKINIDMNDYKSDFNKNFKEILNVGDAFDLLIEDNKDFLEEIQEEICFKYALLSNVFSSDMGIFPASKFHNWNRAVTVFEFLDYLDMKPLIILDSTDFSDDEFIFALNSFINYFKDVETLSLADFKFSYSDNISETLRNKINTLFKENYCISLDAQYNFKSPEIIIDPVFDTAYMIPFIINKIIKDDSFISSVHGFDVLDKQVNLTNEVFFGYPGLINDKGIKKPAYYAYYLLNKLGNIIIDQDDGYIVTKNDDGEYQILLYSYNDDINSLSDIETMSKLRGMKNTAKVNFNLNIVNLNSNCRITTYEVNEKVGSSYNYWIGMGRPKRLNKEEKEILHKASFPRINFLYSKRSTILNLQATLIGYGAELIIIKEVAVSKVFDTSRNKKVDS</sequence>
<dbReference type="Gene3D" id="2.60.120.10">
    <property type="entry name" value="Jelly Rolls"/>
    <property type="match status" value="1"/>
</dbReference>
<evidence type="ECO:0000256" key="3">
    <source>
        <dbReference type="ARBA" id="ARBA00023125"/>
    </source>
</evidence>
<protein>
    <submittedName>
        <fullName evidence="7">Helix-turn-helix domain-containing protein</fullName>
    </submittedName>
</protein>
<evidence type="ECO:0000256" key="1">
    <source>
        <dbReference type="ARBA" id="ARBA00022801"/>
    </source>
</evidence>
<dbReference type="PANTHER" id="PTHR43280">
    <property type="entry name" value="ARAC-FAMILY TRANSCRIPTIONAL REGULATOR"/>
    <property type="match status" value="1"/>
</dbReference>
<dbReference type="GO" id="GO:0043565">
    <property type="term" value="F:sequence-specific DNA binding"/>
    <property type="evidence" value="ECO:0007669"/>
    <property type="project" value="InterPro"/>
</dbReference>
<dbReference type="Pfam" id="PF01229">
    <property type="entry name" value="Glyco_hydro_39"/>
    <property type="match status" value="1"/>
</dbReference>
<dbReference type="InterPro" id="IPR003313">
    <property type="entry name" value="AraC-bd"/>
</dbReference>
<dbReference type="Gene3D" id="2.60.40.1500">
    <property type="entry name" value="Glycosyl hydrolase domain, family 39"/>
    <property type="match status" value="1"/>
</dbReference>
<comment type="caution">
    <text evidence="7">The sequence shown here is derived from an EMBL/GenBank/DDBJ whole genome shotgun (WGS) entry which is preliminary data.</text>
</comment>
<dbReference type="RefSeq" id="WP_154530552.1">
    <property type="nucleotide sequence ID" value="NZ_JAQXTV010000051.1"/>
</dbReference>
<accession>A0A7X2MX37</accession>
<dbReference type="AlphaFoldDB" id="A0A7X2MX37"/>
<dbReference type="SUPFAM" id="SSF46689">
    <property type="entry name" value="Homeodomain-like"/>
    <property type="match status" value="1"/>
</dbReference>
<dbReference type="SUPFAM" id="SSF51215">
    <property type="entry name" value="Regulatory protein AraC"/>
    <property type="match status" value="1"/>
</dbReference>
<evidence type="ECO:0000313" key="7">
    <source>
        <dbReference type="EMBL" id="MSR90672.1"/>
    </source>
</evidence>
<dbReference type="InterPro" id="IPR014710">
    <property type="entry name" value="RmlC-like_jellyroll"/>
</dbReference>
<dbReference type="GO" id="GO:0016798">
    <property type="term" value="F:hydrolase activity, acting on glycosyl bonds"/>
    <property type="evidence" value="ECO:0007669"/>
    <property type="project" value="UniProtKB-KW"/>
</dbReference>
<dbReference type="PANTHER" id="PTHR43280:SF34">
    <property type="entry name" value="ARAC-FAMILY TRANSCRIPTIONAL REGULATOR"/>
    <property type="match status" value="1"/>
</dbReference>
<dbReference type="InterPro" id="IPR049166">
    <property type="entry name" value="GH39_cat"/>
</dbReference>
<dbReference type="Pfam" id="PF02311">
    <property type="entry name" value="AraC_binding"/>
    <property type="match status" value="1"/>
</dbReference>
<keyword evidence="5" id="KW-0326">Glycosidase</keyword>
<evidence type="ECO:0000256" key="4">
    <source>
        <dbReference type="ARBA" id="ARBA00023163"/>
    </source>
</evidence>